<dbReference type="PROSITE" id="PS50173">
    <property type="entry name" value="UMUC"/>
    <property type="match status" value="1"/>
</dbReference>
<dbReference type="Pfam" id="PF16589">
    <property type="entry name" value="BRCT_2"/>
    <property type="match status" value="1"/>
</dbReference>
<comment type="cofactor">
    <cofactor evidence="1">
        <name>Mg(2+)</name>
        <dbReference type="ChEBI" id="CHEBI:18420"/>
    </cofactor>
</comment>
<dbReference type="Pfam" id="PF16727">
    <property type="entry name" value="REV1_C"/>
    <property type="match status" value="1"/>
</dbReference>
<feature type="region of interest" description="Disordered" evidence="15">
    <location>
        <begin position="291"/>
        <end position="315"/>
    </location>
</feature>
<dbReference type="InterPro" id="IPR001126">
    <property type="entry name" value="UmuC"/>
</dbReference>
<evidence type="ECO:0000256" key="13">
    <source>
        <dbReference type="ARBA" id="ARBA00023242"/>
    </source>
</evidence>
<dbReference type="SUPFAM" id="SSF56672">
    <property type="entry name" value="DNA/RNA polymerases"/>
    <property type="match status" value="1"/>
</dbReference>
<evidence type="ECO:0000256" key="12">
    <source>
        <dbReference type="ARBA" id="ARBA00023204"/>
    </source>
</evidence>
<feature type="domain" description="UmuC" evidence="17">
    <location>
        <begin position="229"/>
        <end position="473"/>
    </location>
</feature>
<dbReference type="InterPro" id="IPR036420">
    <property type="entry name" value="BRCT_dom_sf"/>
</dbReference>
<dbReference type="GO" id="GO:0006281">
    <property type="term" value="P:DNA repair"/>
    <property type="evidence" value="ECO:0007669"/>
    <property type="project" value="UniProtKB-KW"/>
</dbReference>
<dbReference type="GO" id="GO:0046872">
    <property type="term" value="F:metal ion binding"/>
    <property type="evidence" value="ECO:0007669"/>
    <property type="project" value="UniProtKB-KW"/>
</dbReference>
<dbReference type="Pfam" id="PF11799">
    <property type="entry name" value="IMS_C"/>
    <property type="match status" value="1"/>
</dbReference>
<evidence type="ECO:0000256" key="10">
    <source>
        <dbReference type="ARBA" id="ARBA00022842"/>
    </source>
</evidence>
<dbReference type="Gene3D" id="1.10.150.20">
    <property type="entry name" value="5' to 3' exonuclease, C-terminal subdomain"/>
    <property type="match status" value="1"/>
</dbReference>
<evidence type="ECO:0000256" key="2">
    <source>
        <dbReference type="ARBA" id="ARBA00004123"/>
    </source>
</evidence>
<dbReference type="Gene3D" id="6.10.250.1490">
    <property type="match status" value="1"/>
</dbReference>
<dbReference type="GO" id="GO:0003684">
    <property type="term" value="F:damaged DNA binding"/>
    <property type="evidence" value="ECO:0007669"/>
    <property type="project" value="UniProtKB-UniRule"/>
</dbReference>
<dbReference type="GO" id="GO:0070987">
    <property type="term" value="P:error-free translesion synthesis"/>
    <property type="evidence" value="ECO:0007669"/>
    <property type="project" value="TreeGrafter"/>
</dbReference>
<dbReference type="InterPro" id="IPR036775">
    <property type="entry name" value="DNA_pol_Y-fam_lit_finger_sf"/>
</dbReference>
<dbReference type="InterPro" id="IPR053848">
    <property type="entry name" value="IMS_HHH_1"/>
</dbReference>
<evidence type="ECO:0000256" key="14">
    <source>
        <dbReference type="PIRNR" id="PIRNR036573"/>
    </source>
</evidence>
<dbReference type="EMBL" id="JH431842">
    <property type="status" value="NOT_ANNOTATED_CDS"/>
    <property type="molecule type" value="Genomic_DNA"/>
</dbReference>
<name>T1J4C2_STRMM</name>
<dbReference type="Gene3D" id="3.30.1490.100">
    <property type="entry name" value="DNA polymerase, Y-family, little finger domain"/>
    <property type="match status" value="1"/>
</dbReference>
<evidence type="ECO:0000256" key="8">
    <source>
        <dbReference type="ARBA" id="ARBA00022723"/>
    </source>
</evidence>
<accession>T1J4C2</accession>
<keyword evidence="11 14" id="KW-0238">DNA-binding</keyword>
<keyword evidence="13 14" id="KW-0539">Nucleus</keyword>
<comment type="similarity">
    <text evidence="3 14">Belongs to the DNA polymerase type-Y family.</text>
</comment>
<evidence type="ECO:0000256" key="3">
    <source>
        <dbReference type="ARBA" id="ARBA00010945"/>
    </source>
</evidence>
<keyword evidence="8" id="KW-0479">Metal-binding</keyword>
<feature type="compositionally biased region" description="Polar residues" evidence="15">
    <location>
        <begin position="303"/>
        <end position="313"/>
    </location>
</feature>
<keyword evidence="5 14" id="KW-0237">DNA synthesis</keyword>
<dbReference type="PIRSF" id="PIRSF036573">
    <property type="entry name" value="REV1"/>
    <property type="match status" value="1"/>
</dbReference>
<dbReference type="Gene3D" id="6.10.250.1630">
    <property type="match status" value="1"/>
</dbReference>
<dbReference type="SUPFAM" id="SSF100879">
    <property type="entry name" value="Lesion bypass DNA polymerase (Y-family), little finger domain"/>
    <property type="match status" value="1"/>
</dbReference>
<evidence type="ECO:0000256" key="7">
    <source>
        <dbReference type="ARBA" id="ARBA00022695"/>
    </source>
</evidence>
<evidence type="ECO:0000256" key="1">
    <source>
        <dbReference type="ARBA" id="ARBA00001946"/>
    </source>
</evidence>
<dbReference type="SMART" id="SM00292">
    <property type="entry name" value="BRCT"/>
    <property type="match status" value="1"/>
</dbReference>
<keyword evidence="9 14" id="KW-0227">DNA damage</keyword>
<dbReference type="SUPFAM" id="SSF52113">
    <property type="entry name" value="BRCT domain"/>
    <property type="match status" value="1"/>
</dbReference>
<keyword evidence="10" id="KW-0460">Magnesium</keyword>
<dbReference type="InterPro" id="IPR038401">
    <property type="entry name" value="Rev1_C_sf"/>
</dbReference>
<evidence type="ECO:0000256" key="9">
    <source>
        <dbReference type="ARBA" id="ARBA00022763"/>
    </source>
</evidence>
<dbReference type="Proteomes" id="UP000014500">
    <property type="component" value="Unassembled WGS sequence"/>
</dbReference>
<dbReference type="InterPro" id="IPR001357">
    <property type="entry name" value="BRCT_dom"/>
</dbReference>
<keyword evidence="12 14" id="KW-0234">DNA repair</keyword>
<reference evidence="19" key="1">
    <citation type="submission" date="2011-05" db="EMBL/GenBank/DDBJ databases">
        <authorList>
            <person name="Richards S.R."/>
            <person name="Qu J."/>
            <person name="Jiang H."/>
            <person name="Jhangiani S.N."/>
            <person name="Agravi P."/>
            <person name="Goodspeed R."/>
            <person name="Gross S."/>
            <person name="Mandapat C."/>
            <person name="Jackson L."/>
            <person name="Mathew T."/>
            <person name="Pu L."/>
            <person name="Thornton R."/>
            <person name="Saada N."/>
            <person name="Wilczek-Boney K.B."/>
            <person name="Lee S."/>
            <person name="Kovar C."/>
            <person name="Wu Y."/>
            <person name="Scherer S.E."/>
            <person name="Worley K.C."/>
            <person name="Muzny D.M."/>
            <person name="Gibbs R."/>
        </authorList>
    </citation>
    <scope>NUCLEOTIDE SEQUENCE</scope>
    <source>
        <strain evidence="19">Brora</strain>
    </source>
</reference>
<dbReference type="Gene3D" id="3.40.1170.60">
    <property type="match status" value="1"/>
</dbReference>
<keyword evidence="7 14" id="KW-0548">Nucleotidyltransferase</keyword>
<evidence type="ECO:0000256" key="6">
    <source>
        <dbReference type="ARBA" id="ARBA00022679"/>
    </source>
</evidence>
<dbReference type="InterPro" id="IPR031991">
    <property type="entry name" value="Rev1_C"/>
</dbReference>
<dbReference type="HOGENOM" id="CLU_003901_0_2_1"/>
<dbReference type="GO" id="GO:0003887">
    <property type="term" value="F:DNA-directed DNA polymerase activity"/>
    <property type="evidence" value="ECO:0007669"/>
    <property type="project" value="InterPro"/>
</dbReference>
<comment type="subcellular location">
    <subcellularLocation>
        <location evidence="2 14">Nucleus</location>
    </subcellularLocation>
</comment>
<dbReference type="GO" id="GO:0005634">
    <property type="term" value="C:nucleus"/>
    <property type="evidence" value="ECO:0007669"/>
    <property type="project" value="UniProtKB-SubCell"/>
</dbReference>
<keyword evidence="19" id="KW-1185">Reference proteome</keyword>
<dbReference type="FunFam" id="3.30.1490.100:FF:000001">
    <property type="entry name" value="DNA repair protein REV1"/>
    <property type="match status" value="1"/>
</dbReference>
<dbReference type="GO" id="GO:0042276">
    <property type="term" value="P:error-prone translesion synthesis"/>
    <property type="evidence" value="ECO:0007669"/>
    <property type="project" value="InterPro"/>
</dbReference>
<evidence type="ECO:0000313" key="19">
    <source>
        <dbReference type="Proteomes" id="UP000014500"/>
    </source>
</evidence>
<dbReference type="InterPro" id="IPR043128">
    <property type="entry name" value="Rev_trsase/Diguanyl_cyclase"/>
</dbReference>
<dbReference type="PANTHER" id="PTHR45990:SF1">
    <property type="entry name" value="DNA REPAIR PROTEIN REV1"/>
    <property type="match status" value="1"/>
</dbReference>
<dbReference type="AlphaFoldDB" id="T1J4C2"/>
<dbReference type="Pfam" id="PF21999">
    <property type="entry name" value="IMS_HHH_1"/>
    <property type="match status" value="1"/>
</dbReference>
<evidence type="ECO:0000256" key="15">
    <source>
        <dbReference type="SAM" id="MobiDB-lite"/>
    </source>
</evidence>
<dbReference type="InterPro" id="IPR043502">
    <property type="entry name" value="DNA/RNA_pol_sf"/>
</dbReference>
<evidence type="ECO:0000313" key="18">
    <source>
        <dbReference type="EnsemblMetazoa" id="SMAR008454-PA"/>
    </source>
</evidence>
<dbReference type="CDD" id="cd01701">
    <property type="entry name" value="PolY_Rev1"/>
    <property type="match status" value="1"/>
</dbReference>
<feature type="compositionally biased region" description="Basic and acidic residues" evidence="15">
    <location>
        <begin position="292"/>
        <end position="301"/>
    </location>
</feature>
<comment type="function">
    <text evidence="14">Deoxycytidyl transferase involved in DNA repair. Transfers a dCMP residue from dCTP to the 3'-end of a DNA primer in a template-dependent reaction. May assist in the first step in the bypass of abasic lesions by the insertion of a nucleotide opposite the lesion. Required for normal induction of mutations by physical and chemical agents.</text>
</comment>
<evidence type="ECO:0000259" key="16">
    <source>
        <dbReference type="PROSITE" id="PS50172"/>
    </source>
</evidence>
<dbReference type="EnsemblMetazoa" id="SMAR008454-RA">
    <property type="protein sequence ID" value="SMAR008454-PA"/>
    <property type="gene ID" value="SMAR008454"/>
</dbReference>
<dbReference type="PROSITE" id="PS50172">
    <property type="entry name" value="BRCT"/>
    <property type="match status" value="1"/>
</dbReference>
<dbReference type="eggNOG" id="KOG2093">
    <property type="taxonomic scope" value="Eukaryota"/>
</dbReference>
<dbReference type="Gene3D" id="3.40.50.10190">
    <property type="entry name" value="BRCT domain"/>
    <property type="match status" value="1"/>
</dbReference>
<dbReference type="InterPro" id="IPR017961">
    <property type="entry name" value="DNA_pol_Y-fam_little_finger"/>
</dbReference>
<evidence type="ECO:0000256" key="11">
    <source>
        <dbReference type="ARBA" id="ARBA00023125"/>
    </source>
</evidence>
<evidence type="ECO:0000256" key="5">
    <source>
        <dbReference type="ARBA" id="ARBA00022634"/>
    </source>
</evidence>
<dbReference type="STRING" id="126957.T1J4C2"/>
<dbReference type="CDD" id="cd17719">
    <property type="entry name" value="BRCT_Rev1"/>
    <property type="match status" value="1"/>
</dbReference>
<evidence type="ECO:0000256" key="4">
    <source>
        <dbReference type="ARBA" id="ARBA00020399"/>
    </source>
</evidence>
<dbReference type="PhylomeDB" id="T1J4C2"/>
<reference evidence="18" key="2">
    <citation type="submission" date="2015-02" db="UniProtKB">
        <authorList>
            <consortium name="EnsemblMetazoa"/>
        </authorList>
    </citation>
    <scope>IDENTIFICATION</scope>
</reference>
<dbReference type="FunFam" id="3.40.50.10190:FF:000011">
    <property type="entry name" value="DNA repair protein REV1"/>
    <property type="match status" value="1"/>
</dbReference>
<dbReference type="EC" id="2.7.7.-" evidence="14"/>
<feature type="domain" description="BRCT" evidence="16">
    <location>
        <begin position="43"/>
        <end position="131"/>
    </location>
</feature>
<organism evidence="18 19">
    <name type="scientific">Strigamia maritima</name>
    <name type="common">European centipede</name>
    <name type="synonym">Geophilus maritimus</name>
    <dbReference type="NCBI Taxonomy" id="126957"/>
    <lineage>
        <taxon>Eukaryota</taxon>
        <taxon>Metazoa</taxon>
        <taxon>Ecdysozoa</taxon>
        <taxon>Arthropoda</taxon>
        <taxon>Myriapoda</taxon>
        <taxon>Chilopoda</taxon>
        <taxon>Pleurostigmophora</taxon>
        <taxon>Geophilomorpha</taxon>
        <taxon>Linotaeniidae</taxon>
        <taxon>Strigamia</taxon>
    </lineage>
</organism>
<keyword evidence="6 14" id="KW-0808">Transferase</keyword>
<dbReference type="Gene3D" id="3.30.70.270">
    <property type="match status" value="2"/>
</dbReference>
<evidence type="ECO:0000259" key="17">
    <source>
        <dbReference type="PROSITE" id="PS50173"/>
    </source>
</evidence>
<dbReference type="Pfam" id="PF00817">
    <property type="entry name" value="IMS"/>
    <property type="match status" value="1"/>
</dbReference>
<dbReference type="Gene3D" id="1.20.58.1280">
    <property type="entry name" value="DNA repair protein Rev1, C-terminal domain"/>
    <property type="match status" value="1"/>
</dbReference>
<sequence>MRRRRDDDGDNGWKELGGYMHSKIQKLQNQYQAEEPKLAENEKLTAIFKGVTIYVNGLTDPTADELRRLMTVHGGVFHHYYVAQATTHIIATNLAYSKIKNVSKRDTIVTPKWIVDSIAAGKLLPHHPYLLYSQNYKNQDTIKFNADSKTETAGQKQIAIDAKDSRFLSEFYNHSRLHLISTLAAELKRHVGILREQSDGSFKGYERIDQWRSRNDIPAVDNFENQSVVMHIDMDCFFVSVGLRTRSELIGKPVAVTHSRGVGPSTNNNSELRKYEKEYYRQNRMINSKRGLSKEIDHENENNNDASGNGSTIDTEKENDKFVSCSEVASCSYEARKCGIRNGMFLGEAKSLCSNLYLIPYDFDGYREVAYTLYNTVASYTLNIEAVSCDELYIDCTELLKNLQIAPLTFAEILRNEIKEQTGCPSSTGLASNMLLARLATRKAKPNGQFYLESGDTETFLAELSVGDIPGVGWSLSNRLNAIGIKLCCELQKISLLTLQSEFGVKTGQMLHEMCRGIDGRRINTDQIRKSVSAEINYGIRFTKVEEAHKFLNELSEEVGKRLFEVGKAGKTITLKLKVRKKGAPIESSKFLGHGICDSISRSVSLKSAINDPKLIARQVQSLLLSFKIRVSDLRGIGIQVQRLEAVGTNSRNLLKYLQQPEIKKVSPVQSSETETTKRISLPPPSEVDLDFFAELPDELRAQICNEYEEQGLKLESFSALKPILNLTNQTETAPTLSEIDDTCQNQCEEVRLCNVTHVDDVKQLITEWVATCSNPGFEDTETISIYLKELVTDKNLERVYIVIKFLRRLTLKNSNNAWMTAFQTILAKK</sequence>
<protein>
    <recommendedName>
        <fullName evidence="4 14">DNA repair protein REV1</fullName>
        <ecNumber evidence="14">2.7.7.-</ecNumber>
    </recommendedName>
</protein>
<dbReference type="OMA" id="GGEFHIY"/>
<proteinExistence type="inferred from homology"/>
<dbReference type="PANTHER" id="PTHR45990">
    <property type="entry name" value="DNA REPAIR PROTEIN REV1"/>
    <property type="match status" value="1"/>
</dbReference>
<dbReference type="GO" id="GO:0017125">
    <property type="term" value="F:deoxycytidyl transferase activity"/>
    <property type="evidence" value="ECO:0007669"/>
    <property type="project" value="TreeGrafter"/>
</dbReference>
<dbReference type="InterPro" id="IPR012112">
    <property type="entry name" value="REV1"/>
</dbReference>